<name>A0A5N6MR52_9MICC</name>
<dbReference type="PANTHER" id="PTHR42776">
    <property type="entry name" value="SERINE PEPTIDASE S9 FAMILY MEMBER"/>
    <property type="match status" value="1"/>
</dbReference>
<dbReference type="GO" id="GO:0006508">
    <property type="term" value="P:proteolysis"/>
    <property type="evidence" value="ECO:0007669"/>
    <property type="project" value="InterPro"/>
</dbReference>
<evidence type="ECO:0000256" key="2">
    <source>
        <dbReference type="ARBA" id="ARBA00022825"/>
    </source>
</evidence>
<organism evidence="4 5">
    <name type="scientific">Arthrobacter yangruifuii</name>
    <dbReference type="NCBI Taxonomy" id="2606616"/>
    <lineage>
        <taxon>Bacteria</taxon>
        <taxon>Bacillati</taxon>
        <taxon>Actinomycetota</taxon>
        <taxon>Actinomycetes</taxon>
        <taxon>Micrococcales</taxon>
        <taxon>Micrococcaceae</taxon>
        <taxon>Arthrobacter</taxon>
    </lineage>
</organism>
<evidence type="ECO:0000259" key="3">
    <source>
        <dbReference type="Pfam" id="PF00326"/>
    </source>
</evidence>
<keyword evidence="2" id="KW-0720">Serine protease</keyword>
<dbReference type="AlphaFoldDB" id="A0A5N6MR52"/>
<keyword evidence="5" id="KW-1185">Reference proteome</keyword>
<dbReference type="InterPro" id="IPR011042">
    <property type="entry name" value="6-blade_b-propeller_TolB-like"/>
</dbReference>
<dbReference type="InterPro" id="IPR001375">
    <property type="entry name" value="Peptidase_S9_cat"/>
</dbReference>
<sequence length="681" mass="72821">MKPCDLPLLNSLSAPAVHPDASHCVVSVTRPDFTADSSTGQLWRVPLAPGGRPRRLTRGFRDTLPRYSADGSSLGFLRAAPGEPAQLYVLGAGIAEPVQLTDAPLGVSWFEFSPNGTGVVFSSRVPQDGRYGTMDGVGPGAEDPRLITTLKYRMNGVGYTGDKPVQIFHLFLPDLDAEPHIDPRGRAKNDADADSGTGLPEAVQLTFDAADHLRPVFSADGSSILFTSSSEQDVSLASDVFSIAPDGTGLARLTNHDPGNPLTVSDPVQSANGLWLFYLGQELSATGTDFVARNTALYAAPAGDPTAVRRLTDPETVDLSDGTIVPHLAAEALVFNRTRGAGELLAVDPRGGVEVLASGPLVIEAAGSADGVVVVSYTDPRSAGDLAVVEHGGLRTVTDFSEVLRRETRVALPVEETHPSGDGYPVHGWLALPEGPGPHPVLLNIHGGPFSQYGWGYFDETQVYTRAGYAVLMCNPRGSAGYGQAHGRSIKEAMGTHDLADILGFVDGTLAAHPELDGSRMGIMGGSYGGYLTAWTIAHDHRFAAAVVERGFLDPLSFIGSADIGWFFSAGYTGTDPAAVLAQSPMACVDAVRTPTFVVHSEEDLRCPVEQAQRYYTALKLRSVPTEMLLFPGENHELSRSGTPWHRRRRFEHLLAWWSRWLPTPQNPAPEQAREPEPARA</sequence>
<reference evidence="4 5" key="1">
    <citation type="submission" date="2019-08" db="EMBL/GenBank/DDBJ databases">
        <title>Arthrobacter sp. nov., isolated from plateau pika and Tibetan wild ass.</title>
        <authorList>
            <person name="Ge Y."/>
        </authorList>
    </citation>
    <scope>NUCLEOTIDE SEQUENCE [LARGE SCALE GENOMIC DNA]</scope>
    <source>
        <strain evidence="4 5">785</strain>
    </source>
</reference>
<feature type="domain" description="Peptidase S9 prolyl oligopeptidase catalytic" evidence="3">
    <location>
        <begin position="457"/>
        <end position="662"/>
    </location>
</feature>
<keyword evidence="2" id="KW-0645">Protease</keyword>
<dbReference type="InterPro" id="IPR029058">
    <property type="entry name" value="AB_hydrolase_fold"/>
</dbReference>
<dbReference type="Proteomes" id="UP000326852">
    <property type="component" value="Unassembled WGS sequence"/>
</dbReference>
<dbReference type="SUPFAM" id="SSF82171">
    <property type="entry name" value="DPP6 N-terminal domain-like"/>
    <property type="match status" value="1"/>
</dbReference>
<dbReference type="InterPro" id="IPR011659">
    <property type="entry name" value="WD40"/>
</dbReference>
<dbReference type="SUPFAM" id="SSF53474">
    <property type="entry name" value="alpha/beta-Hydrolases"/>
    <property type="match status" value="1"/>
</dbReference>
<dbReference type="Pfam" id="PF07676">
    <property type="entry name" value="PD40"/>
    <property type="match status" value="1"/>
</dbReference>
<dbReference type="PANTHER" id="PTHR42776:SF4">
    <property type="entry name" value="ACYLAMINO-ACID-RELEASING ENZYME"/>
    <property type="match status" value="1"/>
</dbReference>
<dbReference type="Pfam" id="PF00326">
    <property type="entry name" value="Peptidase_S9"/>
    <property type="match status" value="1"/>
</dbReference>
<dbReference type="Gene3D" id="3.40.50.1820">
    <property type="entry name" value="alpha/beta hydrolase"/>
    <property type="match status" value="1"/>
</dbReference>
<comment type="caution">
    <text evidence="4">The sequence shown here is derived from an EMBL/GenBank/DDBJ whole genome shotgun (WGS) entry which is preliminary data.</text>
</comment>
<accession>A0A5N6MR52</accession>
<evidence type="ECO:0000313" key="4">
    <source>
        <dbReference type="EMBL" id="KAD3720719.1"/>
    </source>
</evidence>
<gene>
    <name evidence="4" type="ORF">GD627_07945</name>
</gene>
<dbReference type="EMBL" id="VTFX01000003">
    <property type="protein sequence ID" value="KAD3720719.1"/>
    <property type="molecule type" value="Genomic_DNA"/>
</dbReference>
<keyword evidence="1" id="KW-0378">Hydrolase</keyword>
<evidence type="ECO:0000313" key="5">
    <source>
        <dbReference type="Proteomes" id="UP000326852"/>
    </source>
</evidence>
<dbReference type="Gene3D" id="2.120.10.30">
    <property type="entry name" value="TolB, C-terminal domain"/>
    <property type="match status" value="2"/>
</dbReference>
<proteinExistence type="predicted"/>
<dbReference type="GO" id="GO:0004252">
    <property type="term" value="F:serine-type endopeptidase activity"/>
    <property type="evidence" value="ECO:0007669"/>
    <property type="project" value="TreeGrafter"/>
</dbReference>
<evidence type="ECO:0000256" key="1">
    <source>
        <dbReference type="ARBA" id="ARBA00022801"/>
    </source>
</evidence>
<protein>
    <submittedName>
        <fullName evidence="4">Prolyl oligopeptidase family serine peptidase</fullName>
    </submittedName>
</protein>